<comment type="subcellular location">
    <subcellularLocation>
        <location evidence="1 16">Cytoplasm</location>
    </subcellularLocation>
</comment>
<keyword evidence="6 16" id="KW-0808">Transferase</keyword>
<evidence type="ECO:0000256" key="1">
    <source>
        <dbReference type="ARBA" id="ARBA00004496"/>
    </source>
</evidence>
<evidence type="ECO:0000256" key="4">
    <source>
        <dbReference type="ARBA" id="ARBA00022457"/>
    </source>
</evidence>
<dbReference type="AlphaFoldDB" id="A0A1G5K863"/>
<evidence type="ECO:0000313" key="19">
    <source>
        <dbReference type="Proteomes" id="UP000198636"/>
    </source>
</evidence>
<dbReference type="InterPro" id="IPR017961">
    <property type="entry name" value="DNA_pol_Y-fam_little_finger"/>
</dbReference>
<evidence type="ECO:0000256" key="14">
    <source>
        <dbReference type="ARBA" id="ARBA00023204"/>
    </source>
</evidence>
<dbReference type="GO" id="GO:0003684">
    <property type="term" value="F:damaged DNA binding"/>
    <property type="evidence" value="ECO:0007669"/>
    <property type="project" value="InterPro"/>
</dbReference>
<reference evidence="18 19" key="1">
    <citation type="submission" date="2016-10" db="EMBL/GenBank/DDBJ databases">
        <authorList>
            <person name="de Groot N.N."/>
        </authorList>
    </citation>
    <scope>NUCLEOTIDE SEQUENCE [LARGE SCALE GENOMIC DNA]</scope>
    <source>
        <strain evidence="18 19">DSM 18978</strain>
    </source>
</reference>
<dbReference type="Proteomes" id="UP000198636">
    <property type="component" value="Unassembled WGS sequence"/>
</dbReference>
<dbReference type="GO" id="GO:0042276">
    <property type="term" value="P:error-prone translesion synthesis"/>
    <property type="evidence" value="ECO:0007669"/>
    <property type="project" value="TreeGrafter"/>
</dbReference>
<comment type="similarity">
    <text evidence="2 16">Belongs to the DNA polymerase type-Y family.</text>
</comment>
<dbReference type="InterPro" id="IPR050116">
    <property type="entry name" value="DNA_polymerase-Y"/>
</dbReference>
<evidence type="ECO:0000256" key="3">
    <source>
        <dbReference type="ARBA" id="ARBA00011245"/>
    </source>
</evidence>
<protein>
    <recommendedName>
        <fullName evidence="16">DNA polymerase IV</fullName>
        <shortName evidence="16">Pol IV</shortName>
        <ecNumber evidence="16">2.7.7.7</ecNumber>
    </recommendedName>
</protein>
<evidence type="ECO:0000259" key="17">
    <source>
        <dbReference type="PROSITE" id="PS50173"/>
    </source>
</evidence>
<proteinExistence type="inferred from homology"/>
<keyword evidence="14 16" id="KW-0234">DNA repair</keyword>
<evidence type="ECO:0000256" key="10">
    <source>
        <dbReference type="ARBA" id="ARBA00022763"/>
    </source>
</evidence>
<organism evidence="18 19">
    <name type="scientific">Alkaliphilus peptidifermentans DSM 18978</name>
    <dbReference type="NCBI Taxonomy" id="1120976"/>
    <lineage>
        <taxon>Bacteria</taxon>
        <taxon>Bacillati</taxon>
        <taxon>Bacillota</taxon>
        <taxon>Clostridia</taxon>
        <taxon>Peptostreptococcales</taxon>
        <taxon>Natronincolaceae</taxon>
        <taxon>Alkaliphilus</taxon>
    </lineage>
</organism>
<dbReference type="STRING" id="1120976.SAMN03080606_03276"/>
<dbReference type="Pfam" id="PF00817">
    <property type="entry name" value="IMS"/>
    <property type="match status" value="1"/>
</dbReference>
<keyword evidence="19" id="KW-1185">Reference proteome</keyword>
<evidence type="ECO:0000256" key="8">
    <source>
        <dbReference type="ARBA" id="ARBA00022705"/>
    </source>
</evidence>
<feature type="active site" evidence="16">
    <location>
        <position position="103"/>
    </location>
</feature>
<dbReference type="GO" id="GO:0009432">
    <property type="term" value="P:SOS response"/>
    <property type="evidence" value="ECO:0007669"/>
    <property type="project" value="TreeGrafter"/>
</dbReference>
<comment type="subunit">
    <text evidence="3 16">Monomer.</text>
</comment>
<dbReference type="HAMAP" id="MF_01113">
    <property type="entry name" value="DNApol_IV"/>
    <property type="match status" value="1"/>
</dbReference>
<evidence type="ECO:0000256" key="2">
    <source>
        <dbReference type="ARBA" id="ARBA00010945"/>
    </source>
</evidence>
<evidence type="ECO:0000256" key="11">
    <source>
        <dbReference type="ARBA" id="ARBA00022842"/>
    </source>
</evidence>
<keyword evidence="7 16" id="KW-0548">Nucleotidyltransferase</keyword>
<dbReference type="Gene3D" id="3.40.1170.60">
    <property type="match status" value="1"/>
</dbReference>
<name>A0A1G5K863_9FIRM</name>
<dbReference type="Pfam" id="PF11799">
    <property type="entry name" value="IMS_C"/>
    <property type="match status" value="1"/>
</dbReference>
<evidence type="ECO:0000256" key="16">
    <source>
        <dbReference type="HAMAP-Rule" id="MF_01113"/>
    </source>
</evidence>
<keyword evidence="4 16" id="KW-0515">Mutator protein</keyword>
<evidence type="ECO:0000313" key="18">
    <source>
        <dbReference type="EMBL" id="SCY96441.1"/>
    </source>
</evidence>
<keyword evidence="12 16" id="KW-0239">DNA-directed DNA polymerase</keyword>
<dbReference type="PANTHER" id="PTHR11076">
    <property type="entry name" value="DNA REPAIR POLYMERASE UMUC / TRANSFERASE FAMILY MEMBER"/>
    <property type="match status" value="1"/>
</dbReference>
<dbReference type="SUPFAM" id="SSF100879">
    <property type="entry name" value="Lesion bypass DNA polymerase (Y-family), little finger domain"/>
    <property type="match status" value="1"/>
</dbReference>
<dbReference type="GO" id="GO:0003887">
    <property type="term" value="F:DNA-directed DNA polymerase activity"/>
    <property type="evidence" value="ECO:0007669"/>
    <property type="project" value="UniProtKB-UniRule"/>
</dbReference>
<comment type="catalytic activity">
    <reaction evidence="15 16">
        <text>DNA(n) + a 2'-deoxyribonucleoside 5'-triphosphate = DNA(n+1) + diphosphate</text>
        <dbReference type="Rhea" id="RHEA:22508"/>
        <dbReference type="Rhea" id="RHEA-COMP:17339"/>
        <dbReference type="Rhea" id="RHEA-COMP:17340"/>
        <dbReference type="ChEBI" id="CHEBI:33019"/>
        <dbReference type="ChEBI" id="CHEBI:61560"/>
        <dbReference type="ChEBI" id="CHEBI:173112"/>
        <dbReference type="EC" id="2.7.7.7"/>
    </reaction>
</comment>
<feature type="binding site" evidence="16">
    <location>
        <position position="102"/>
    </location>
    <ligand>
        <name>Mg(2+)</name>
        <dbReference type="ChEBI" id="CHEBI:18420"/>
    </ligand>
</feature>
<dbReference type="InterPro" id="IPR001126">
    <property type="entry name" value="UmuC"/>
</dbReference>
<keyword evidence="8 16" id="KW-0235">DNA replication</keyword>
<feature type="binding site" evidence="16">
    <location>
        <position position="8"/>
    </location>
    <ligand>
        <name>Mg(2+)</name>
        <dbReference type="ChEBI" id="CHEBI:18420"/>
    </ligand>
</feature>
<keyword evidence="11 16" id="KW-0460">Magnesium</keyword>
<evidence type="ECO:0000256" key="9">
    <source>
        <dbReference type="ARBA" id="ARBA00022723"/>
    </source>
</evidence>
<evidence type="ECO:0000256" key="15">
    <source>
        <dbReference type="ARBA" id="ARBA00049244"/>
    </source>
</evidence>
<gene>
    <name evidence="16" type="primary">dinB</name>
    <name evidence="18" type="ORF">SAMN03080606_03276</name>
</gene>
<dbReference type="InterPro" id="IPR036775">
    <property type="entry name" value="DNA_pol_Y-fam_lit_finger_sf"/>
</dbReference>
<keyword evidence="9 16" id="KW-0479">Metal-binding</keyword>
<dbReference type="OrthoDB" id="9808813at2"/>
<dbReference type="SUPFAM" id="SSF56672">
    <property type="entry name" value="DNA/RNA polymerases"/>
    <property type="match status" value="1"/>
</dbReference>
<comment type="function">
    <text evidence="16">Poorly processive, error-prone DNA polymerase involved in untargeted mutagenesis. Copies undamaged DNA at stalled replication forks, which arise in vivo from mismatched or misaligned primer ends. These misaligned primers can be extended by PolIV. Exhibits no 3'-5' exonuclease (proofreading) activity. May be involved in translesional synthesis, in conjunction with the beta clamp from PolIII.</text>
</comment>
<sequence>MRRILHVDIDAFFASVEEIDDPTLKGKPIIVGGTGERGVVATASYEARKYGVHSAMSTQMARNLCPKGIFLKGRHDRYSEVSRQVFDILETVTESIEKVSIDEAYLDITNKEESSVYIAMEVKKQVKKYTGLTISIGISYNKFLAKLASDWNKPNGIFEIQETDIPQLLKPLSILKVHGLGKKTALKLNRIGIFTIEDLLKYPLDNLRPLLGELRAIEIYDKIRGIDNREISTNRERKSYGKETTFSMDLQDKGYIMEILKEFSCEIVEHLKEQGKSARTVTVKIKYEDFEQITRSHSLEYHTSDIRTIFDIINKIVNSIDLSKKVRLAGISLSNITHHQQMQLDLFNYF</sequence>
<dbReference type="RefSeq" id="WP_091545666.1">
    <property type="nucleotide sequence ID" value="NZ_FMUS01000024.1"/>
</dbReference>
<evidence type="ECO:0000256" key="7">
    <source>
        <dbReference type="ARBA" id="ARBA00022695"/>
    </source>
</evidence>
<dbReference type="GO" id="GO:0005829">
    <property type="term" value="C:cytosol"/>
    <property type="evidence" value="ECO:0007669"/>
    <property type="project" value="TreeGrafter"/>
</dbReference>
<dbReference type="FunFam" id="3.30.1490.100:FF:000004">
    <property type="entry name" value="DNA polymerase IV"/>
    <property type="match status" value="1"/>
</dbReference>
<dbReference type="EMBL" id="FMUS01000024">
    <property type="protein sequence ID" value="SCY96441.1"/>
    <property type="molecule type" value="Genomic_DNA"/>
</dbReference>
<keyword evidence="5 16" id="KW-0963">Cytoplasm</keyword>
<dbReference type="NCBIfam" id="NF010731">
    <property type="entry name" value="PRK14133.1"/>
    <property type="match status" value="1"/>
</dbReference>
<evidence type="ECO:0000256" key="12">
    <source>
        <dbReference type="ARBA" id="ARBA00022932"/>
    </source>
</evidence>
<dbReference type="InterPro" id="IPR022880">
    <property type="entry name" value="DNApol_IV"/>
</dbReference>
<dbReference type="PANTHER" id="PTHR11076:SF33">
    <property type="entry name" value="DNA POLYMERASE KAPPA"/>
    <property type="match status" value="1"/>
</dbReference>
<feature type="domain" description="UmuC" evidence="17">
    <location>
        <begin position="4"/>
        <end position="181"/>
    </location>
</feature>
<dbReference type="GO" id="GO:0006281">
    <property type="term" value="P:DNA repair"/>
    <property type="evidence" value="ECO:0007669"/>
    <property type="project" value="UniProtKB-UniRule"/>
</dbReference>
<dbReference type="Gene3D" id="3.30.1490.100">
    <property type="entry name" value="DNA polymerase, Y-family, little finger domain"/>
    <property type="match status" value="1"/>
</dbReference>
<evidence type="ECO:0000256" key="13">
    <source>
        <dbReference type="ARBA" id="ARBA00023125"/>
    </source>
</evidence>
<feature type="site" description="Substrate discrimination" evidence="16">
    <location>
        <position position="13"/>
    </location>
</feature>
<dbReference type="GO" id="GO:0000287">
    <property type="term" value="F:magnesium ion binding"/>
    <property type="evidence" value="ECO:0007669"/>
    <property type="project" value="UniProtKB-UniRule"/>
</dbReference>
<dbReference type="Gene3D" id="1.10.150.20">
    <property type="entry name" value="5' to 3' exonuclease, C-terminal subdomain"/>
    <property type="match status" value="1"/>
</dbReference>
<dbReference type="NCBIfam" id="NF002677">
    <property type="entry name" value="PRK02406.1"/>
    <property type="match status" value="1"/>
</dbReference>
<keyword evidence="13 16" id="KW-0238">DNA-binding</keyword>
<dbReference type="CDD" id="cd03586">
    <property type="entry name" value="PolY_Pol_IV_kappa"/>
    <property type="match status" value="1"/>
</dbReference>
<comment type="cofactor">
    <cofactor evidence="16">
        <name>Mg(2+)</name>
        <dbReference type="ChEBI" id="CHEBI:18420"/>
    </cofactor>
    <text evidence="16">Binds 2 magnesium ions per subunit.</text>
</comment>
<evidence type="ECO:0000256" key="6">
    <source>
        <dbReference type="ARBA" id="ARBA00022679"/>
    </source>
</evidence>
<keyword evidence="10 16" id="KW-0227">DNA damage</keyword>
<dbReference type="InterPro" id="IPR043128">
    <property type="entry name" value="Rev_trsase/Diguanyl_cyclase"/>
</dbReference>
<dbReference type="PROSITE" id="PS50173">
    <property type="entry name" value="UMUC"/>
    <property type="match status" value="1"/>
</dbReference>
<evidence type="ECO:0000256" key="5">
    <source>
        <dbReference type="ARBA" id="ARBA00022490"/>
    </source>
</evidence>
<accession>A0A1G5K863</accession>
<dbReference type="Gene3D" id="3.30.70.270">
    <property type="match status" value="1"/>
</dbReference>
<dbReference type="FunFam" id="3.40.1170.60:FF:000001">
    <property type="entry name" value="DNA polymerase IV"/>
    <property type="match status" value="1"/>
</dbReference>
<dbReference type="GO" id="GO:0006261">
    <property type="term" value="P:DNA-templated DNA replication"/>
    <property type="evidence" value="ECO:0007669"/>
    <property type="project" value="UniProtKB-UniRule"/>
</dbReference>
<dbReference type="EC" id="2.7.7.7" evidence="16"/>
<dbReference type="InterPro" id="IPR043502">
    <property type="entry name" value="DNA/RNA_pol_sf"/>
</dbReference>